<dbReference type="Gene3D" id="3.60.21.10">
    <property type="match status" value="1"/>
</dbReference>
<accession>A0A2P2QQQ8</accession>
<feature type="compositionally biased region" description="Pro residues" evidence="1">
    <location>
        <begin position="35"/>
        <end position="45"/>
    </location>
</feature>
<feature type="domain" description="Calcineurin-like phosphoesterase" evidence="2">
    <location>
        <begin position="82"/>
        <end position="284"/>
    </location>
</feature>
<dbReference type="GO" id="GO:0016787">
    <property type="term" value="F:hydrolase activity"/>
    <property type="evidence" value="ECO:0007669"/>
    <property type="project" value="InterPro"/>
</dbReference>
<organism evidence="3">
    <name type="scientific">Rhizophora mucronata</name>
    <name type="common">Asiatic mangrove</name>
    <dbReference type="NCBI Taxonomy" id="61149"/>
    <lineage>
        <taxon>Eukaryota</taxon>
        <taxon>Viridiplantae</taxon>
        <taxon>Streptophyta</taxon>
        <taxon>Embryophyta</taxon>
        <taxon>Tracheophyta</taxon>
        <taxon>Spermatophyta</taxon>
        <taxon>Magnoliopsida</taxon>
        <taxon>eudicotyledons</taxon>
        <taxon>Gunneridae</taxon>
        <taxon>Pentapetalae</taxon>
        <taxon>rosids</taxon>
        <taxon>fabids</taxon>
        <taxon>Malpighiales</taxon>
        <taxon>Rhizophoraceae</taxon>
        <taxon>Rhizophora</taxon>
    </lineage>
</organism>
<dbReference type="InterPro" id="IPR004843">
    <property type="entry name" value="Calcineurin-like_PHP"/>
</dbReference>
<reference evidence="3" key="1">
    <citation type="submission" date="2018-02" db="EMBL/GenBank/DDBJ databases">
        <title>Rhizophora mucronata_Transcriptome.</title>
        <authorList>
            <person name="Meera S.P."/>
            <person name="Sreeshan A."/>
            <person name="Augustine A."/>
        </authorList>
    </citation>
    <scope>NUCLEOTIDE SEQUENCE</scope>
    <source>
        <tissue evidence="3">Leaf</tissue>
    </source>
</reference>
<proteinExistence type="predicted"/>
<protein>
    <recommendedName>
        <fullName evidence="2">Calcineurin-like phosphoesterase domain-containing protein</fullName>
    </recommendedName>
</protein>
<feature type="region of interest" description="Disordered" evidence="1">
    <location>
        <begin position="35"/>
        <end position="70"/>
    </location>
</feature>
<dbReference type="InterPro" id="IPR029052">
    <property type="entry name" value="Metallo-depent_PP-like"/>
</dbReference>
<feature type="compositionally biased region" description="Polar residues" evidence="1">
    <location>
        <begin position="47"/>
        <end position="66"/>
    </location>
</feature>
<dbReference type="PANTHER" id="PTHR47680">
    <property type="entry name" value="SHEWANELLA-LIKE PROTEIN PHOSPHATASE 2"/>
    <property type="match status" value="1"/>
</dbReference>
<dbReference type="Pfam" id="PF00149">
    <property type="entry name" value="Metallophos"/>
    <property type="match status" value="1"/>
</dbReference>
<sequence length="419" mass="45805">MEHKDDEKLCKDLPVLLASFVDTFVDFSVSGGLFLPPPPPPPSPSPNQTTAVDNLDSHNTATTSNLPPAAAPLQTRLLSPDRLIAIGDLHGDLQKSKQALRLAGVIDASDKWTGGTATVVQIGDVLDRGGEELKILYLLEKLKREAAKAGGNVITMNGNHEIMNVQGDFRYVTQLGLREFESWAYWYSLGDRMKGLCAGLQKPKDIYKGIPLTFLGVKPEAFPGIRARIAALRPNGPIANKFLSQNATVLVAGDSVFVHGGLLSKHVEYGLERINEEVRDWISGLTGNFAPEYCRGRNGVVWLRKFSNKLAKNCDCSALDHVLATIPGVRRMIMGHTIQEAGINGVCDHRAIRIDVGMSKGCINGLPEVLEITQNSELRVLTSNPRYQEDYKSNLVVDKKDRLGLVIPENGPKQVEVKA</sequence>
<evidence type="ECO:0000256" key="1">
    <source>
        <dbReference type="SAM" id="MobiDB-lite"/>
    </source>
</evidence>
<dbReference type="EMBL" id="GGEC01088836">
    <property type="protein sequence ID" value="MBX69320.1"/>
    <property type="molecule type" value="Transcribed_RNA"/>
</dbReference>
<dbReference type="PANTHER" id="PTHR47680:SF2">
    <property type="entry name" value="SHEWANELLA-LIKE PROTEIN PHOSPHATASE 2"/>
    <property type="match status" value="1"/>
</dbReference>
<dbReference type="InterPro" id="IPR041787">
    <property type="entry name" value="MPP_Shelphs"/>
</dbReference>
<dbReference type="SUPFAM" id="SSF56300">
    <property type="entry name" value="Metallo-dependent phosphatases"/>
    <property type="match status" value="1"/>
</dbReference>
<evidence type="ECO:0000259" key="2">
    <source>
        <dbReference type="Pfam" id="PF00149"/>
    </source>
</evidence>
<dbReference type="AlphaFoldDB" id="A0A2P2QQQ8"/>
<dbReference type="CDD" id="cd07425">
    <property type="entry name" value="MPP_Shelphs"/>
    <property type="match status" value="1"/>
</dbReference>
<evidence type="ECO:0000313" key="3">
    <source>
        <dbReference type="EMBL" id="MBX69320.1"/>
    </source>
</evidence>
<name>A0A2P2QQQ8_RHIMU</name>